<feature type="region of interest" description="Disordered" evidence="1">
    <location>
        <begin position="77"/>
        <end position="130"/>
    </location>
</feature>
<evidence type="ECO:0000313" key="2">
    <source>
        <dbReference type="EMBL" id="MFH4983184.1"/>
    </source>
</evidence>
<feature type="compositionally biased region" description="Polar residues" evidence="1">
    <location>
        <begin position="114"/>
        <end position="130"/>
    </location>
</feature>
<keyword evidence="3" id="KW-1185">Reference proteome</keyword>
<gene>
    <name evidence="2" type="ORF">AB6A40_009893</name>
</gene>
<comment type="caution">
    <text evidence="2">The sequence shown here is derived from an EMBL/GenBank/DDBJ whole genome shotgun (WGS) entry which is preliminary data.</text>
</comment>
<dbReference type="EMBL" id="JBGFUD010011367">
    <property type="protein sequence ID" value="MFH4983184.1"/>
    <property type="molecule type" value="Genomic_DNA"/>
</dbReference>
<evidence type="ECO:0000256" key="1">
    <source>
        <dbReference type="SAM" id="MobiDB-lite"/>
    </source>
</evidence>
<reference evidence="2 3" key="1">
    <citation type="submission" date="2024-08" db="EMBL/GenBank/DDBJ databases">
        <title>Gnathostoma spinigerum genome.</title>
        <authorList>
            <person name="Gonzalez-Bertolin B."/>
            <person name="Monzon S."/>
            <person name="Zaballos A."/>
            <person name="Jimenez P."/>
            <person name="Dekumyoy P."/>
            <person name="Varona S."/>
            <person name="Cuesta I."/>
            <person name="Sumanam S."/>
            <person name="Adisakwattana P."/>
            <person name="Gasser R.B."/>
            <person name="Hernandez-Gonzalez A."/>
            <person name="Young N.D."/>
            <person name="Perteguer M.J."/>
        </authorList>
    </citation>
    <scope>NUCLEOTIDE SEQUENCE [LARGE SCALE GENOMIC DNA]</scope>
    <source>
        <strain evidence="2">AL3</strain>
        <tissue evidence="2">Liver</tissue>
    </source>
</reference>
<dbReference type="Proteomes" id="UP001608902">
    <property type="component" value="Unassembled WGS sequence"/>
</dbReference>
<name>A0ABD6EYG0_9BILA</name>
<evidence type="ECO:0000313" key="3">
    <source>
        <dbReference type="Proteomes" id="UP001608902"/>
    </source>
</evidence>
<protein>
    <submittedName>
        <fullName evidence="2">Uncharacterized protein</fullName>
    </submittedName>
</protein>
<proteinExistence type="predicted"/>
<dbReference type="AlphaFoldDB" id="A0ABD6EYG0"/>
<organism evidence="2 3">
    <name type="scientific">Gnathostoma spinigerum</name>
    <dbReference type="NCBI Taxonomy" id="75299"/>
    <lineage>
        <taxon>Eukaryota</taxon>
        <taxon>Metazoa</taxon>
        <taxon>Ecdysozoa</taxon>
        <taxon>Nematoda</taxon>
        <taxon>Chromadorea</taxon>
        <taxon>Rhabditida</taxon>
        <taxon>Spirurina</taxon>
        <taxon>Gnathostomatomorpha</taxon>
        <taxon>Gnathostomatoidea</taxon>
        <taxon>Gnathostomatidae</taxon>
        <taxon>Gnathostoma</taxon>
    </lineage>
</organism>
<sequence>MSRCNQCIVTDTLKDGVVSGANDLGHSWADVEQFLLSEGYPVDLTPPPFSLDNTATVVHSTNGQAVYGTAPTSQTLIIRRPSQTREASERRQINVRANLLTPKRTLRDDYNVSHGPNSPTAQSLPLDSRA</sequence>
<accession>A0ABD6EYG0</accession>